<accession>A0A699KMU6</accession>
<comment type="caution">
    <text evidence="1">The sequence shown here is derived from an EMBL/GenBank/DDBJ whole genome shotgun (WGS) entry which is preliminary data.</text>
</comment>
<dbReference type="AlphaFoldDB" id="A0A699KMU6"/>
<protein>
    <submittedName>
        <fullName evidence="1">Uncharacterized protein</fullName>
    </submittedName>
</protein>
<gene>
    <name evidence="1" type="ORF">Tci_673192</name>
</gene>
<organism evidence="1">
    <name type="scientific">Tanacetum cinerariifolium</name>
    <name type="common">Dalmatian daisy</name>
    <name type="synonym">Chrysanthemum cinerariifolium</name>
    <dbReference type="NCBI Taxonomy" id="118510"/>
    <lineage>
        <taxon>Eukaryota</taxon>
        <taxon>Viridiplantae</taxon>
        <taxon>Streptophyta</taxon>
        <taxon>Embryophyta</taxon>
        <taxon>Tracheophyta</taxon>
        <taxon>Spermatophyta</taxon>
        <taxon>Magnoliopsida</taxon>
        <taxon>eudicotyledons</taxon>
        <taxon>Gunneridae</taxon>
        <taxon>Pentapetalae</taxon>
        <taxon>asterids</taxon>
        <taxon>campanulids</taxon>
        <taxon>Asterales</taxon>
        <taxon>Asteraceae</taxon>
        <taxon>Asteroideae</taxon>
        <taxon>Anthemideae</taxon>
        <taxon>Anthemidinae</taxon>
        <taxon>Tanacetum</taxon>
    </lineage>
</organism>
<proteinExistence type="predicted"/>
<evidence type="ECO:0000313" key="1">
    <source>
        <dbReference type="EMBL" id="GFB01221.1"/>
    </source>
</evidence>
<feature type="non-terminal residue" evidence="1">
    <location>
        <position position="69"/>
    </location>
</feature>
<name>A0A699KMU6_TANCI</name>
<reference evidence="1" key="1">
    <citation type="journal article" date="2019" name="Sci. Rep.">
        <title>Draft genome of Tanacetum cinerariifolium, the natural source of mosquito coil.</title>
        <authorList>
            <person name="Yamashiro T."/>
            <person name="Shiraishi A."/>
            <person name="Satake H."/>
            <person name="Nakayama K."/>
        </authorList>
    </citation>
    <scope>NUCLEOTIDE SEQUENCE</scope>
</reference>
<dbReference type="EMBL" id="BKCJ010533313">
    <property type="protein sequence ID" value="GFB01221.1"/>
    <property type="molecule type" value="Genomic_DNA"/>
</dbReference>
<sequence>MPHGLGSKCTWGGRMKVLALFRCTGVYGKCCMREMGIGEKRGWALLGAVMGLGLGRKGPWGLALFTPGF</sequence>